<dbReference type="Pfam" id="PF04461">
    <property type="entry name" value="YajQ"/>
    <property type="match status" value="1"/>
</dbReference>
<dbReference type="AlphaFoldDB" id="A0A2S6G0D0"/>
<evidence type="ECO:0000313" key="4">
    <source>
        <dbReference type="EMBL" id="PPK49211.1"/>
    </source>
</evidence>
<proteinExistence type="inferred from homology"/>
<evidence type="ECO:0000256" key="3">
    <source>
        <dbReference type="HAMAP-Rule" id="MF_00632"/>
    </source>
</evidence>
<dbReference type="Gene3D" id="3.30.70.860">
    <property type="match status" value="1"/>
</dbReference>
<protein>
    <recommendedName>
        <fullName evidence="3">Nucleotide-binding protein BD821_102125</fullName>
    </recommendedName>
</protein>
<dbReference type="InterPro" id="IPR036183">
    <property type="entry name" value="YajQ-like_sf"/>
</dbReference>
<dbReference type="InterPro" id="IPR035571">
    <property type="entry name" value="UPF0234-like_C"/>
</dbReference>
<sequence length="163" mass="18386">MASNYSFDVVSKVDMQEVDNAINQTLKEISQRYDFKGSKSTVELVKNEIKIASEDDFRLKAVIEILKAKLIKRGISAKALDFEKVEDATMGTVRQVGKIVNGIDKEKSKLIVSEIKSSKIKVQTQILDDELRITGKNKDDLQAVMALLKGKDFGIELQFINYR</sequence>
<dbReference type="GO" id="GO:0005829">
    <property type="term" value="C:cytosol"/>
    <property type="evidence" value="ECO:0007669"/>
    <property type="project" value="TreeGrafter"/>
</dbReference>
<dbReference type="Proteomes" id="UP000239863">
    <property type="component" value="Unassembled WGS sequence"/>
</dbReference>
<evidence type="ECO:0000256" key="2">
    <source>
        <dbReference type="ARBA" id="ARBA00093450"/>
    </source>
</evidence>
<dbReference type="EMBL" id="PTIS01000002">
    <property type="protein sequence ID" value="PPK49211.1"/>
    <property type="molecule type" value="Genomic_DNA"/>
</dbReference>
<dbReference type="InterPro" id="IPR007551">
    <property type="entry name" value="YajQ/Smlt4090-like"/>
</dbReference>
<dbReference type="PANTHER" id="PTHR30476:SF0">
    <property type="entry name" value="UPF0234 PROTEIN YAJQ"/>
    <property type="match status" value="1"/>
</dbReference>
<dbReference type="RefSeq" id="WP_029452452.1">
    <property type="nucleotide sequence ID" value="NZ_PTIS01000002.1"/>
</dbReference>
<keyword evidence="1 3" id="KW-0547">Nucleotide-binding</keyword>
<dbReference type="InterPro" id="IPR035570">
    <property type="entry name" value="UPF0234_N"/>
</dbReference>
<dbReference type="GeneID" id="75090590"/>
<dbReference type="SUPFAM" id="SSF89963">
    <property type="entry name" value="YajQ-like"/>
    <property type="match status" value="2"/>
</dbReference>
<dbReference type="STRING" id="37659.GCA_000703125_01721"/>
<dbReference type="Gene3D" id="3.30.70.990">
    <property type="entry name" value="YajQ-like, domain 2"/>
    <property type="match status" value="1"/>
</dbReference>
<evidence type="ECO:0000313" key="5">
    <source>
        <dbReference type="Proteomes" id="UP000239863"/>
    </source>
</evidence>
<dbReference type="HAMAP" id="MF_00632">
    <property type="entry name" value="UPF0234"/>
    <property type="match status" value="1"/>
</dbReference>
<name>A0A2S6G0D0_9CLOT</name>
<dbReference type="OrthoDB" id="9801447at2"/>
<reference evidence="4 5" key="1">
    <citation type="submission" date="2018-02" db="EMBL/GenBank/DDBJ databases">
        <title>Genomic Encyclopedia of Archaeal and Bacterial Type Strains, Phase II (KMG-II): from individual species to whole genera.</title>
        <authorList>
            <person name="Goeker M."/>
        </authorList>
    </citation>
    <scope>NUCLEOTIDE SEQUENCE [LARGE SCALE GENOMIC DNA]</scope>
    <source>
        <strain evidence="4 5">DSM 15099</strain>
    </source>
</reference>
<evidence type="ECO:0000256" key="1">
    <source>
        <dbReference type="ARBA" id="ARBA00022741"/>
    </source>
</evidence>
<comment type="caution">
    <text evidence="4">The sequence shown here is derived from an EMBL/GenBank/DDBJ whole genome shotgun (WGS) entry which is preliminary data.</text>
</comment>
<organism evidence="4 5">
    <name type="scientific">Clostridium algidicarnis DSM 15099</name>
    <dbReference type="NCBI Taxonomy" id="1121295"/>
    <lineage>
        <taxon>Bacteria</taxon>
        <taxon>Bacillati</taxon>
        <taxon>Bacillota</taxon>
        <taxon>Clostridia</taxon>
        <taxon>Eubacteriales</taxon>
        <taxon>Clostridiaceae</taxon>
        <taxon>Clostridium</taxon>
    </lineage>
</organism>
<comment type="similarity">
    <text evidence="2 3">Belongs to the YajQ family.</text>
</comment>
<dbReference type="PANTHER" id="PTHR30476">
    <property type="entry name" value="UPF0234 PROTEIN YAJQ"/>
    <property type="match status" value="1"/>
</dbReference>
<dbReference type="GO" id="GO:0000166">
    <property type="term" value="F:nucleotide binding"/>
    <property type="evidence" value="ECO:0007669"/>
    <property type="project" value="UniProtKB-UniRule"/>
</dbReference>
<accession>A0A2S6G0D0</accession>
<comment type="function">
    <text evidence="3">Nucleotide-binding protein.</text>
</comment>
<dbReference type="CDD" id="cd11740">
    <property type="entry name" value="YajQ_like"/>
    <property type="match status" value="1"/>
</dbReference>
<dbReference type="NCBIfam" id="NF003819">
    <property type="entry name" value="PRK05412.1"/>
    <property type="match status" value="1"/>
</dbReference>
<gene>
    <name evidence="4" type="ORF">BD821_102125</name>
</gene>